<evidence type="ECO:0000313" key="2">
    <source>
        <dbReference type="EMBL" id="GHO94803.1"/>
    </source>
</evidence>
<feature type="transmembrane region" description="Helical" evidence="1">
    <location>
        <begin position="39"/>
        <end position="59"/>
    </location>
</feature>
<organism evidence="2 3">
    <name type="scientific">Reticulibacter mediterranei</name>
    <dbReference type="NCBI Taxonomy" id="2778369"/>
    <lineage>
        <taxon>Bacteria</taxon>
        <taxon>Bacillati</taxon>
        <taxon>Chloroflexota</taxon>
        <taxon>Ktedonobacteria</taxon>
        <taxon>Ktedonobacterales</taxon>
        <taxon>Reticulibacteraceae</taxon>
        <taxon>Reticulibacter</taxon>
    </lineage>
</organism>
<evidence type="ECO:0000256" key="1">
    <source>
        <dbReference type="SAM" id="Phobius"/>
    </source>
</evidence>
<accession>A0A8J3IJF8</accession>
<reference evidence="2" key="1">
    <citation type="submission" date="2020-10" db="EMBL/GenBank/DDBJ databases">
        <title>Taxonomic study of unclassified bacteria belonging to the class Ktedonobacteria.</title>
        <authorList>
            <person name="Yabe S."/>
            <person name="Wang C.M."/>
            <person name="Zheng Y."/>
            <person name="Sakai Y."/>
            <person name="Cavaletti L."/>
            <person name="Monciardini P."/>
            <person name="Donadio S."/>
        </authorList>
    </citation>
    <scope>NUCLEOTIDE SEQUENCE</scope>
    <source>
        <strain evidence="2">ID150040</strain>
    </source>
</reference>
<protein>
    <submittedName>
        <fullName evidence="2">Uncharacterized protein</fullName>
    </submittedName>
</protein>
<proteinExistence type="predicted"/>
<dbReference type="Proteomes" id="UP000597444">
    <property type="component" value="Unassembled WGS sequence"/>
</dbReference>
<gene>
    <name evidence="2" type="ORF">KSF_048510</name>
</gene>
<keyword evidence="1" id="KW-1133">Transmembrane helix</keyword>
<dbReference type="RefSeq" id="WP_220205519.1">
    <property type="nucleotide sequence ID" value="NZ_BNJK01000001.1"/>
</dbReference>
<keyword evidence="1" id="KW-0812">Transmembrane</keyword>
<keyword evidence="1" id="KW-0472">Membrane</keyword>
<dbReference type="AlphaFoldDB" id="A0A8J3IJF8"/>
<feature type="transmembrane region" description="Helical" evidence="1">
    <location>
        <begin position="130"/>
        <end position="149"/>
    </location>
</feature>
<feature type="transmembrane region" description="Helical" evidence="1">
    <location>
        <begin position="161"/>
        <end position="186"/>
    </location>
</feature>
<sequence>MTTTRRSRNTRAPASTTAGSVVAPVSTVSYAPSTHPPKFITLVGVGFLILFVVALLTQIQTNEAFITNAGQVNVYKPNWAILWQPIALIMGDLSPQDAIATIFGWGIELIYLGFVVGYELMQHSVARSGLLMGRIFKTGSWIIVGFNMWTDYNYGTLSTAAWGHAAFAFITAFIVGFFGTIGLALIEHGWSRA</sequence>
<feature type="transmembrane region" description="Helical" evidence="1">
    <location>
        <begin position="98"/>
        <end position="118"/>
    </location>
</feature>
<keyword evidence="3" id="KW-1185">Reference proteome</keyword>
<comment type="caution">
    <text evidence="2">The sequence shown here is derived from an EMBL/GenBank/DDBJ whole genome shotgun (WGS) entry which is preliminary data.</text>
</comment>
<name>A0A8J3IJF8_9CHLR</name>
<dbReference type="EMBL" id="BNJK01000001">
    <property type="protein sequence ID" value="GHO94803.1"/>
    <property type="molecule type" value="Genomic_DNA"/>
</dbReference>
<evidence type="ECO:0000313" key="3">
    <source>
        <dbReference type="Proteomes" id="UP000597444"/>
    </source>
</evidence>